<gene>
    <name evidence="1" type="ORF">GDO81_023145</name>
</gene>
<evidence type="ECO:0000313" key="1">
    <source>
        <dbReference type="EMBL" id="KAG8538194.1"/>
    </source>
</evidence>
<comment type="caution">
    <text evidence="1">The sequence shown here is derived from an EMBL/GenBank/DDBJ whole genome shotgun (WGS) entry which is preliminary data.</text>
</comment>
<organism evidence="1 2">
    <name type="scientific">Engystomops pustulosus</name>
    <name type="common">Tungara frog</name>
    <name type="synonym">Physalaemus pustulosus</name>
    <dbReference type="NCBI Taxonomy" id="76066"/>
    <lineage>
        <taxon>Eukaryota</taxon>
        <taxon>Metazoa</taxon>
        <taxon>Chordata</taxon>
        <taxon>Craniata</taxon>
        <taxon>Vertebrata</taxon>
        <taxon>Euteleostomi</taxon>
        <taxon>Amphibia</taxon>
        <taxon>Batrachia</taxon>
        <taxon>Anura</taxon>
        <taxon>Neobatrachia</taxon>
        <taxon>Hyloidea</taxon>
        <taxon>Leptodactylidae</taxon>
        <taxon>Leiuperinae</taxon>
        <taxon>Engystomops</taxon>
    </lineage>
</organism>
<protein>
    <submittedName>
        <fullName evidence="1">Uncharacterized protein</fullName>
    </submittedName>
</protein>
<dbReference type="AlphaFoldDB" id="A0AAV6YL87"/>
<dbReference type="Proteomes" id="UP000824782">
    <property type="component" value="Unassembled WGS sequence"/>
</dbReference>
<evidence type="ECO:0000313" key="2">
    <source>
        <dbReference type="Proteomes" id="UP000824782"/>
    </source>
</evidence>
<reference evidence="1" key="1">
    <citation type="thesis" date="2020" institute="ProQuest LLC" country="789 East Eisenhower Parkway, Ann Arbor, MI, USA">
        <title>Comparative Genomics and Chromosome Evolution.</title>
        <authorList>
            <person name="Mudd A.B."/>
        </authorList>
    </citation>
    <scope>NUCLEOTIDE SEQUENCE</scope>
    <source>
        <strain evidence="1">237g6f4</strain>
        <tissue evidence="1">Blood</tissue>
    </source>
</reference>
<keyword evidence="2" id="KW-1185">Reference proteome</keyword>
<proteinExistence type="predicted"/>
<sequence>MEKKSKNYHQIQMIKKINVFSASTCSNVPICGRIIREEHLPTPHLCGSNSEHTSRGNLLLLGSVHLGQGQDTERTKILNT</sequence>
<accession>A0AAV6YL87</accession>
<name>A0AAV6YL87_ENGPU</name>
<dbReference type="EMBL" id="WNYA01023256">
    <property type="protein sequence ID" value="KAG8538194.1"/>
    <property type="molecule type" value="Genomic_DNA"/>
</dbReference>